<feature type="transmembrane region" description="Helical" evidence="2">
    <location>
        <begin position="116"/>
        <end position="144"/>
    </location>
</feature>
<dbReference type="Proteomes" id="UP001342314">
    <property type="component" value="Unassembled WGS sequence"/>
</dbReference>
<evidence type="ECO:0000313" key="4">
    <source>
        <dbReference type="Proteomes" id="UP001342314"/>
    </source>
</evidence>
<dbReference type="AlphaFoldDB" id="A0AAV5GH67"/>
<feature type="transmembrane region" description="Helical" evidence="2">
    <location>
        <begin position="327"/>
        <end position="348"/>
    </location>
</feature>
<name>A0AAV5GH67_9BASI</name>
<keyword evidence="4" id="KW-1185">Reference proteome</keyword>
<evidence type="ECO:0000256" key="2">
    <source>
        <dbReference type="SAM" id="Phobius"/>
    </source>
</evidence>
<keyword evidence="2" id="KW-0472">Membrane</keyword>
<comment type="caution">
    <text evidence="3">The sequence shown here is derived from an EMBL/GenBank/DDBJ whole genome shotgun (WGS) entry which is preliminary data.</text>
</comment>
<evidence type="ECO:0000313" key="3">
    <source>
        <dbReference type="EMBL" id="GJN91940.1"/>
    </source>
</evidence>
<feature type="region of interest" description="Disordered" evidence="1">
    <location>
        <begin position="245"/>
        <end position="283"/>
    </location>
</feature>
<evidence type="ECO:0000256" key="1">
    <source>
        <dbReference type="SAM" id="MobiDB-lite"/>
    </source>
</evidence>
<keyword evidence="2" id="KW-0812">Transmembrane</keyword>
<gene>
    <name evidence="3" type="ORF">Rhopal_004965-T1</name>
</gene>
<sequence>MATSLLPPTLDEGTVVNLIAKLQQTFYPPPSRGFTVRIGILWALTGAPRPSWTLTAIMYGFYELLYTGSFWRVYVLHRPQHAWNGIRSFDAVALFIGGWIISWTEAEASLLPSARLANAFFIGGGLLLLALNLGLAIASTVLANNLTQCYEELLAALEGLNQRLAGRFSVIAIMPAAIIAVNLGGLALARTLRAQINNSVELLVRADTHITDLPGQKEEVSEPAAVEIPLVPLASAALEADGNAVEPKEQRKASLTPSESSIRRDRRKSSFAPSECAGPRDRRKSSLTFSAIKQLAVQTDASGRATAARLQARKVLALQKAARDLQIVTLTITFISTCLLGLAIWVAWCAANDKVLRGGFA</sequence>
<organism evidence="3 4">
    <name type="scientific">Rhodotorula paludigena</name>
    <dbReference type="NCBI Taxonomy" id="86838"/>
    <lineage>
        <taxon>Eukaryota</taxon>
        <taxon>Fungi</taxon>
        <taxon>Dikarya</taxon>
        <taxon>Basidiomycota</taxon>
        <taxon>Pucciniomycotina</taxon>
        <taxon>Microbotryomycetes</taxon>
        <taxon>Sporidiobolales</taxon>
        <taxon>Sporidiobolaceae</taxon>
        <taxon>Rhodotorula</taxon>
    </lineage>
</organism>
<protein>
    <submittedName>
        <fullName evidence="3">Uncharacterized protein</fullName>
    </submittedName>
</protein>
<dbReference type="EMBL" id="BQKY01000010">
    <property type="protein sequence ID" value="GJN91940.1"/>
    <property type="molecule type" value="Genomic_DNA"/>
</dbReference>
<accession>A0AAV5GH67</accession>
<keyword evidence="2" id="KW-1133">Transmembrane helix</keyword>
<reference evidence="3 4" key="1">
    <citation type="submission" date="2021-12" db="EMBL/GenBank/DDBJ databases">
        <title>High titer production of polyol ester of fatty acids by Rhodotorula paludigena BS15 towards product separation-free biomass refinery.</title>
        <authorList>
            <person name="Mano J."/>
            <person name="Ono H."/>
            <person name="Tanaka T."/>
            <person name="Naito K."/>
            <person name="Sushida H."/>
            <person name="Ike M."/>
            <person name="Tokuyasu K."/>
            <person name="Kitaoka M."/>
        </authorList>
    </citation>
    <scope>NUCLEOTIDE SEQUENCE [LARGE SCALE GENOMIC DNA]</scope>
    <source>
        <strain evidence="3 4">BS15</strain>
    </source>
</reference>
<proteinExistence type="predicted"/>
<feature type="transmembrane region" description="Helical" evidence="2">
    <location>
        <begin position="164"/>
        <end position="189"/>
    </location>
</feature>
<feature type="transmembrane region" description="Helical" evidence="2">
    <location>
        <begin position="82"/>
        <end position="104"/>
    </location>
</feature>